<dbReference type="Gene3D" id="2.60.120.260">
    <property type="entry name" value="Galactose-binding domain-like"/>
    <property type="match status" value="2"/>
</dbReference>
<dbReference type="PANTHER" id="PTHR46306">
    <property type="entry name" value="BTB/POZ DOMAIN-CONTAINING PROTEIN 9"/>
    <property type="match status" value="1"/>
</dbReference>
<dbReference type="InterPro" id="IPR001680">
    <property type="entry name" value="WD40_rpt"/>
</dbReference>
<evidence type="ECO:0000313" key="5">
    <source>
        <dbReference type="EMBL" id="CAB3374560.1"/>
    </source>
</evidence>
<keyword evidence="6" id="KW-1185">Reference proteome</keyword>
<dbReference type="PROSITE" id="PS50097">
    <property type="entry name" value="BTB"/>
    <property type="match status" value="1"/>
</dbReference>
<dbReference type="InterPro" id="IPR036322">
    <property type="entry name" value="WD40_repeat_dom_sf"/>
</dbReference>
<dbReference type="SMART" id="SM00320">
    <property type="entry name" value="WD40"/>
    <property type="match status" value="4"/>
</dbReference>
<name>A0A8S1D0C2_9INSE</name>
<evidence type="ECO:0000256" key="2">
    <source>
        <dbReference type="PROSITE-ProRule" id="PRU00221"/>
    </source>
</evidence>
<feature type="repeat" description="WD" evidence="2">
    <location>
        <begin position="301"/>
        <end position="332"/>
    </location>
</feature>
<keyword evidence="2" id="KW-0853">WD repeat</keyword>
<dbReference type="GO" id="GO:0050804">
    <property type="term" value="P:modulation of chemical synaptic transmission"/>
    <property type="evidence" value="ECO:0007669"/>
    <property type="project" value="TreeGrafter"/>
</dbReference>
<evidence type="ECO:0000259" key="4">
    <source>
        <dbReference type="PROSITE" id="PS50097"/>
    </source>
</evidence>
<sequence>MEPHPPRSSAMHLSPMMFSSIPDDVCMSMKFLSNSPICHISANTYPQLPLPSVVTVTANQHFAVNRWNPSYAASVQSPSYAETPQVTATNLPLSMDPVLSQSTNSSSPALKRHLGDNFSQKIRIRSNCFVTTVDSRFLVACGFWDNSFRVFSTETAKIVQIIYGHYGVVTCLSRSECNITSDCYIASGSADCTVLLWHWNARTQTIVGEGEIPTPRATLTGHEQPVLSVVISAELGLVVSGSKSGPVLVHTTFGDLLRSLEPGAGAHSPENIAMSREGLIVVNYEKGHVAAFTINGKRLRQEAHNDNIQCLLLSRDGEYLMTGGDKGIVEVWRTFNLALLYAFPACDSSVRSIALSHDQKFLLAGLATGSIVVFHIDFNRWHHEFQQSGLRKLKIESSLRCEEGWKMSSHHRLGPNSPNGEVEHIQALSANIGALYLNDEYSDVVLNINGLDKFHAHKVILAARSEYFRALLYGGMKESQQAEVELMCSNCDAFKALLRYIYTGQMSLSAMKEETVLEVLGLANTYRFEELEHSLADYLRQILNVRNACMIFDAATLYQMRSLVQMCLSFMDRQAAEILLQDGFTRLSLFSLETLVSRDSFCAPEVQIFEAIGRWVQNNDEEIIERALALIRLPLIELPDLLNKVRPTGLINPDAILDAIQNRTAMKNTDLKYRGFMLPKENVAHVKHGTQVLQGEMRSALLDGDTTNYDMERGYTRHGITNGGDSGILIKLGMPCIINHMKMLLWDKDVRSYCYFIEVSMDTVDWVKVIDHTYYYCRSWQYLYFEPRVVQYIRIVGTHNTVNKVFHVVAFEAVYDNKQFTIEKGMIAPTENVAVQTLSASVIEGVSRSRNALLNGDTKTYDWDSGYTCHQLGSGAIVVQLGQPYMIDSMRLLLWDCDLRAYSYYVEISVNNTDWVMVADKTSEQCRSWQILRFKKQPVVFIKIVGVHNTANEVFHVVHFECPAQLEANEEPDASVEECSAGLKALVTVSSTDESDTEEAKDVFHSTEQ</sequence>
<dbReference type="Pfam" id="PF20426">
    <property type="entry name" value="NBCH_WD40"/>
    <property type="match status" value="1"/>
</dbReference>
<dbReference type="CDD" id="cd18287">
    <property type="entry name" value="BTB_POZ_BTBD9"/>
    <property type="match status" value="1"/>
</dbReference>
<accession>A0A8S1D0C2</accession>
<dbReference type="EMBL" id="CADEPI010000100">
    <property type="protein sequence ID" value="CAB3374560.1"/>
    <property type="molecule type" value="Genomic_DNA"/>
</dbReference>
<dbReference type="InterPro" id="IPR034091">
    <property type="entry name" value="BTBD9_BACK-like_dom"/>
</dbReference>
<evidence type="ECO:0000256" key="3">
    <source>
        <dbReference type="SAM" id="MobiDB-lite"/>
    </source>
</evidence>
<dbReference type="InterPro" id="IPR011333">
    <property type="entry name" value="SKP1/BTB/POZ_sf"/>
</dbReference>
<evidence type="ECO:0000313" key="6">
    <source>
        <dbReference type="Proteomes" id="UP000494165"/>
    </source>
</evidence>
<comment type="caution">
    <text evidence="5">The sequence shown here is derived from an EMBL/GenBank/DDBJ whole genome shotgun (WGS) entry which is preliminary data.</text>
</comment>
<dbReference type="InterPro" id="IPR008979">
    <property type="entry name" value="Galactose-bd-like_sf"/>
</dbReference>
<dbReference type="InterPro" id="IPR011705">
    <property type="entry name" value="BACK"/>
</dbReference>
<dbReference type="InterPro" id="IPR046851">
    <property type="entry name" value="NBCH_WD40"/>
</dbReference>
<dbReference type="CDD" id="cd14822">
    <property type="entry name" value="BACK_BTBD9"/>
    <property type="match status" value="1"/>
</dbReference>
<feature type="compositionally biased region" description="Basic and acidic residues" evidence="3">
    <location>
        <begin position="998"/>
        <end position="1009"/>
    </location>
</feature>
<dbReference type="SUPFAM" id="SSF54695">
    <property type="entry name" value="POZ domain"/>
    <property type="match status" value="1"/>
</dbReference>
<evidence type="ECO:0000256" key="1">
    <source>
        <dbReference type="ARBA" id="ARBA00020216"/>
    </source>
</evidence>
<dbReference type="Gene3D" id="1.25.40.420">
    <property type="match status" value="1"/>
</dbReference>
<dbReference type="AlphaFoldDB" id="A0A8S1D0C2"/>
<dbReference type="Pfam" id="PF00651">
    <property type="entry name" value="BTB"/>
    <property type="match status" value="1"/>
</dbReference>
<dbReference type="Gene3D" id="2.130.10.10">
    <property type="entry name" value="YVTN repeat-like/Quinoprotein amine dehydrogenase"/>
    <property type="match status" value="2"/>
</dbReference>
<dbReference type="GO" id="GO:0008344">
    <property type="term" value="P:adult locomotory behavior"/>
    <property type="evidence" value="ECO:0007669"/>
    <property type="project" value="TreeGrafter"/>
</dbReference>
<dbReference type="FunFam" id="2.60.120.260:FF:000051">
    <property type="entry name" value="BTB/POZ domain-containing protein 9"/>
    <property type="match status" value="1"/>
</dbReference>
<proteinExistence type="predicted"/>
<dbReference type="SUPFAM" id="SSF50978">
    <property type="entry name" value="WD40 repeat-like"/>
    <property type="match status" value="1"/>
</dbReference>
<dbReference type="SMART" id="SM00875">
    <property type="entry name" value="BACK"/>
    <property type="match status" value="1"/>
</dbReference>
<dbReference type="Pfam" id="PF00754">
    <property type="entry name" value="F5_F8_type_C"/>
    <property type="match status" value="1"/>
</dbReference>
<dbReference type="Pfam" id="PF07707">
    <property type="entry name" value="BACK"/>
    <property type="match status" value="1"/>
</dbReference>
<organism evidence="5 6">
    <name type="scientific">Cloeon dipterum</name>
    <dbReference type="NCBI Taxonomy" id="197152"/>
    <lineage>
        <taxon>Eukaryota</taxon>
        <taxon>Metazoa</taxon>
        <taxon>Ecdysozoa</taxon>
        <taxon>Arthropoda</taxon>
        <taxon>Hexapoda</taxon>
        <taxon>Insecta</taxon>
        <taxon>Pterygota</taxon>
        <taxon>Palaeoptera</taxon>
        <taxon>Ephemeroptera</taxon>
        <taxon>Pisciforma</taxon>
        <taxon>Baetidae</taxon>
        <taxon>Cloeon</taxon>
    </lineage>
</organism>
<dbReference type="Proteomes" id="UP000494165">
    <property type="component" value="Unassembled WGS sequence"/>
</dbReference>
<dbReference type="Gene3D" id="3.30.710.10">
    <property type="entry name" value="Potassium Channel Kv1.1, Chain A"/>
    <property type="match status" value="1"/>
</dbReference>
<dbReference type="PROSITE" id="PS50082">
    <property type="entry name" value="WD_REPEATS_2"/>
    <property type="match status" value="1"/>
</dbReference>
<protein>
    <recommendedName>
        <fullName evidence="1">BTB/POZ domain-containing protein 9</fullName>
    </recommendedName>
</protein>
<dbReference type="PANTHER" id="PTHR46306:SF1">
    <property type="entry name" value="BTB_POZ DOMAIN-CONTAINING PROTEIN 9"/>
    <property type="match status" value="1"/>
</dbReference>
<dbReference type="InterPro" id="IPR000210">
    <property type="entry name" value="BTB/POZ_dom"/>
</dbReference>
<gene>
    <name evidence="5" type="ORF">CLODIP_2_CD06392</name>
</gene>
<dbReference type="OrthoDB" id="9997739at2759"/>
<dbReference type="InterPro" id="IPR015943">
    <property type="entry name" value="WD40/YVTN_repeat-like_dom_sf"/>
</dbReference>
<dbReference type="SMART" id="SM00225">
    <property type="entry name" value="BTB"/>
    <property type="match status" value="1"/>
</dbReference>
<dbReference type="GO" id="GO:0048512">
    <property type="term" value="P:circadian behavior"/>
    <property type="evidence" value="ECO:0007669"/>
    <property type="project" value="TreeGrafter"/>
</dbReference>
<dbReference type="SUPFAM" id="SSF49785">
    <property type="entry name" value="Galactose-binding domain-like"/>
    <property type="match status" value="2"/>
</dbReference>
<dbReference type="FunFam" id="2.60.120.260:FF:000038">
    <property type="entry name" value="BTB/POZ domain-containing protein 9"/>
    <property type="match status" value="1"/>
</dbReference>
<dbReference type="InterPro" id="IPR000421">
    <property type="entry name" value="FA58C"/>
</dbReference>
<feature type="region of interest" description="Disordered" evidence="3">
    <location>
        <begin position="990"/>
        <end position="1009"/>
    </location>
</feature>
<feature type="domain" description="BTB" evidence="4">
    <location>
        <begin position="442"/>
        <end position="510"/>
    </location>
</feature>
<dbReference type="PROSITE" id="PS50294">
    <property type="entry name" value="WD_REPEATS_REGION"/>
    <property type="match status" value="1"/>
</dbReference>
<reference evidence="5 6" key="1">
    <citation type="submission" date="2020-04" db="EMBL/GenBank/DDBJ databases">
        <authorList>
            <person name="Alioto T."/>
            <person name="Alioto T."/>
            <person name="Gomez Garrido J."/>
        </authorList>
    </citation>
    <scope>NUCLEOTIDE SEQUENCE [LARGE SCALE GENOMIC DNA]</scope>
</reference>
<dbReference type="InterPro" id="IPR052407">
    <property type="entry name" value="BTB_POZ_domain_cont_9"/>
</dbReference>
<dbReference type="GO" id="GO:0005737">
    <property type="term" value="C:cytoplasm"/>
    <property type="evidence" value="ECO:0007669"/>
    <property type="project" value="TreeGrafter"/>
</dbReference>